<keyword evidence="5 7" id="KW-0819">tRNA processing</keyword>
<dbReference type="GO" id="GO:0000494">
    <property type="term" value="P:box C/D sno(s)RNA 3'-end processing"/>
    <property type="evidence" value="ECO:0007669"/>
    <property type="project" value="TreeGrafter"/>
</dbReference>
<feature type="binding site" evidence="7">
    <location>
        <begin position="145"/>
        <end position="148"/>
    </location>
    <ligand>
        <name>S-adenosyl-L-methionine</name>
        <dbReference type="ChEBI" id="CHEBI:59789"/>
    </ligand>
</feature>
<accession>A0A062V9H2</accession>
<dbReference type="AlphaFoldDB" id="A0A062V9H2"/>
<feature type="binding site" evidence="7">
    <location>
        <begin position="82"/>
        <end position="83"/>
    </location>
    <ligand>
        <name>S-adenosyl-L-methionine</name>
        <dbReference type="ChEBI" id="CHEBI:59789"/>
    </ligand>
</feature>
<dbReference type="Proteomes" id="UP000027153">
    <property type="component" value="Unassembled WGS sequence"/>
</dbReference>
<dbReference type="InterPro" id="IPR029063">
    <property type="entry name" value="SAM-dependent_MTases_sf"/>
</dbReference>
<evidence type="ECO:0000256" key="1">
    <source>
        <dbReference type="ARBA" id="ARBA00010632"/>
    </source>
</evidence>
<evidence type="ECO:0000256" key="4">
    <source>
        <dbReference type="ARBA" id="ARBA00022679"/>
    </source>
</evidence>
<dbReference type="EC" id="2.1.1.-" evidence="7"/>
<keyword evidence="6 7" id="KW-0694">RNA-binding</keyword>
<keyword evidence="9" id="KW-1185">Reference proteome</keyword>
<dbReference type="GO" id="GO:0008649">
    <property type="term" value="F:rRNA methyltransferase activity"/>
    <property type="evidence" value="ECO:0007669"/>
    <property type="project" value="TreeGrafter"/>
</dbReference>
<comment type="function">
    <text evidence="7">Involved in pre-rRNA and tRNA processing. Utilizes the methyl donor S-adenosyl-L-methionine to catalyze the site-specific 2'-hydroxyl methylation of ribose moieties in rRNA and tRNA. Site specificity is provided by a guide RNA that base pairs with the substrate. Methylation occurs at a characteristic distance from the sequence involved in base pairing with the guide RNA.</text>
</comment>
<evidence type="ECO:0000256" key="6">
    <source>
        <dbReference type="ARBA" id="ARBA00022884"/>
    </source>
</evidence>
<dbReference type="Gene3D" id="3.40.50.150">
    <property type="entry name" value="Vaccinia Virus protein VP39"/>
    <property type="match status" value="1"/>
</dbReference>
<proteinExistence type="inferred from homology"/>
<protein>
    <recommendedName>
        <fullName evidence="7">Fibrillarin-like rRNA/tRNA 2'-O-methyltransferase</fullName>
        <ecNumber evidence="7">2.1.1.-</ecNumber>
    </recommendedName>
</protein>
<evidence type="ECO:0000256" key="7">
    <source>
        <dbReference type="HAMAP-Rule" id="MF_00351"/>
    </source>
</evidence>
<sequence>MRNIRQTGLDNIFTLSMNGSKILSTKSLVPGVHSEKTITVGDEEFRIWDPYHSKLAAIILKGSSISIKKDSTVLYLGAANGTTVSHVSDIVLEGTVFAVEFSPRAMKDLIRISIPRTNLIPILADARYPDSYRNMVSEVDFIYQDVAQREQAGIAIRNASLFLKKNGLLILMIKLKSIDSIKKTDEVAKSEIKRLEDHFNIKELIDLEPFHSDHTAVIAQKR</sequence>
<dbReference type="SUPFAM" id="SSF53335">
    <property type="entry name" value="S-adenosyl-L-methionine-dependent methyltransferases"/>
    <property type="match status" value="1"/>
</dbReference>
<feature type="binding site" evidence="7">
    <location>
        <begin position="100"/>
        <end position="101"/>
    </location>
    <ligand>
        <name>S-adenosyl-L-methionine</name>
        <dbReference type="ChEBI" id="CHEBI:59789"/>
    </ligand>
</feature>
<dbReference type="GO" id="GO:0008033">
    <property type="term" value="P:tRNA processing"/>
    <property type="evidence" value="ECO:0007669"/>
    <property type="project" value="UniProtKB-UniRule"/>
</dbReference>
<dbReference type="GO" id="GO:0003723">
    <property type="term" value="F:RNA binding"/>
    <property type="evidence" value="ECO:0007669"/>
    <property type="project" value="UniProtKB-UniRule"/>
</dbReference>
<organism evidence="8 9">
    <name type="scientific">Candidatus Methanoperedens nitratireducens</name>
    <dbReference type="NCBI Taxonomy" id="1392998"/>
    <lineage>
        <taxon>Archaea</taxon>
        <taxon>Methanobacteriati</taxon>
        <taxon>Methanobacteriota</taxon>
        <taxon>Stenosarchaea group</taxon>
        <taxon>Methanomicrobia</taxon>
        <taxon>Methanosarcinales</taxon>
        <taxon>ANME-2 cluster</taxon>
        <taxon>Candidatus Methanoperedentaceae</taxon>
        <taxon>Candidatus Methanoperedens</taxon>
    </lineage>
</organism>
<dbReference type="RefSeq" id="WP_048090030.1">
    <property type="nucleotide sequence ID" value="NZ_JMIY01000003.1"/>
</dbReference>
<keyword evidence="4 7" id="KW-0808">Transferase</keyword>
<feature type="binding site" evidence="7">
    <location>
        <begin position="125"/>
        <end position="126"/>
    </location>
    <ligand>
        <name>S-adenosyl-L-methionine</name>
        <dbReference type="ChEBI" id="CHEBI:59789"/>
    </ligand>
</feature>
<dbReference type="HAMAP" id="MF_00351">
    <property type="entry name" value="RNA_methyltransf_FlpA"/>
    <property type="match status" value="1"/>
</dbReference>
<dbReference type="EMBL" id="JMIY01000003">
    <property type="protein sequence ID" value="KCZ71995.1"/>
    <property type="molecule type" value="Genomic_DNA"/>
</dbReference>
<keyword evidence="2 7" id="KW-0698">rRNA processing</keyword>
<evidence type="ECO:0000256" key="5">
    <source>
        <dbReference type="ARBA" id="ARBA00022694"/>
    </source>
</evidence>
<dbReference type="PANTHER" id="PTHR10335">
    <property type="entry name" value="RRNA 2-O-METHYLTRANSFERASE FIBRILLARIN"/>
    <property type="match status" value="1"/>
</dbReference>
<comment type="caution">
    <text evidence="8">The sequence shown here is derived from an EMBL/GenBank/DDBJ whole genome shotgun (WGS) entry which is preliminary data.</text>
</comment>
<comment type="similarity">
    <text evidence="1 7">Belongs to the methyltransferase superfamily. Fibrillarin family.</text>
</comment>
<dbReference type="Pfam" id="PF01269">
    <property type="entry name" value="Fibrillarin"/>
    <property type="match status" value="1"/>
</dbReference>
<dbReference type="NCBIfam" id="NF003276">
    <property type="entry name" value="PRK04266.1-2"/>
    <property type="match status" value="1"/>
</dbReference>
<dbReference type="OrthoDB" id="6244at2157"/>
<gene>
    <name evidence="7" type="primary">flpA</name>
    <name evidence="8" type="ORF">ANME2D_01394</name>
</gene>
<dbReference type="PRINTS" id="PR00052">
    <property type="entry name" value="FIBRILLARIN"/>
</dbReference>
<evidence type="ECO:0000256" key="2">
    <source>
        <dbReference type="ARBA" id="ARBA00022552"/>
    </source>
</evidence>
<evidence type="ECO:0000313" key="8">
    <source>
        <dbReference type="EMBL" id="KCZ71995.1"/>
    </source>
</evidence>
<dbReference type="PANTHER" id="PTHR10335:SF17">
    <property type="entry name" value="FIBRILLARIN"/>
    <property type="match status" value="1"/>
</dbReference>
<evidence type="ECO:0000256" key="3">
    <source>
        <dbReference type="ARBA" id="ARBA00022603"/>
    </source>
</evidence>
<dbReference type="SMART" id="SM01206">
    <property type="entry name" value="Fibrillarin"/>
    <property type="match status" value="1"/>
</dbReference>
<dbReference type="PIRSF" id="PIRSF006540">
    <property type="entry name" value="Nop17p"/>
    <property type="match status" value="1"/>
</dbReference>
<dbReference type="Gene3D" id="3.30.200.20">
    <property type="entry name" value="Phosphorylase Kinase, domain 1"/>
    <property type="match status" value="1"/>
</dbReference>
<name>A0A062V9H2_9EURY</name>
<comment type="subunit">
    <text evidence="7">Interacts with nop5. Component of box C/D small ribonucleoprotein (sRNP) particles that contain rpl7ae, FlpA and nop5, plus a guide RNA.</text>
</comment>
<dbReference type="InterPro" id="IPR000692">
    <property type="entry name" value="Fibrillarin"/>
</dbReference>
<dbReference type="GO" id="GO:1990259">
    <property type="term" value="F:histone H2AQ104 methyltransferase activity"/>
    <property type="evidence" value="ECO:0007669"/>
    <property type="project" value="TreeGrafter"/>
</dbReference>
<evidence type="ECO:0000313" key="9">
    <source>
        <dbReference type="Proteomes" id="UP000027153"/>
    </source>
</evidence>
<keyword evidence="3 7" id="KW-0489">Methyltransferase</keyword>
<reference evidence="8 9" key="1">
    <citation type="journal article" date="2013" name="Nature">
        <title>Anaerobic oxidation of methane coupled to nitrate reduction in a novel archaeal lineage.</title>
        <authorList>
            <person name="Haroon M.F."/>
            <person name="Hu S."/>
            <person name="Shi Y."/>
            <person name="Imelfort M."/>
            <person name="Keller J."/>
            <person name="Hugenholtz P."/>
            <person name="Yuan Z."/>
            <person name="Tyson G.W."/>
        </authorList>
    </citation>
    <scope>NUCLEOTIDE SEQUENCE [LARGE SCALE GENOMIC DNA]</scope>
    <source>
        <strain evidence="8 9">ANME-2d</strain>
    </source>
</reference>
<dbReference type="PATRIC" id="fig|1392998.3.peg.1405"/>